<accession>A0A6N9T5M2</accession>
<dbReference type="PROSITE" id="PS00061">
    <property type="entry name" value="ADH_SHORT"/>
    <property type="match status" value="1"/>
</dbReference>
<comment type="similarity">
    <text evidence="1 3">Belongs to the short-chain dehydrogenases/reductases (SDR) family.</text>
</comment>
<dbReference type="GO" id="GO:0016491">
    <property type="term" value="F:oxidoreductase activity"/>
    <property type="evidence" value="ECO:0007669"/>
    <property type="project" value="UniProtKB-KW"/>
</dbReference>
<evidence type="ECO:0000259" key="4">
    <source>
        <dbReference type="SMART" id="SM00822"/>
    </source>
</evidence>
<dbReference type="SMART" id="SM00822">
    <property type="entry name" value="PKS_KR"/>
    <property type="match status" value="1"/>
</dbReference>
<dbReference type="FunFam" id="3.40.50.720:FF:000084">
    <property type="entry name" value="Short-chain dehydrogenase reductase"/>
    <property type="match status" value="1"/>
</dbReference>
<dbReference type="PRINTS" id="PR00081">
    <property type="entry name" value="GDHRDH"/>
</dbReference>
<keyword evidence="2" id="KW-0560">Oxidoreductase</keyword>
<dbReference type="InterPro" id="IPR036291">
    <property type="entry name" value="NAD(P)-bd_dom_sf"/>
</dbReference>
<comment type="caution">
    <text evidence="5">The sequence shown here is derived from an EMBL/GenBank/DDBJ whole genome shotgun (WGS) entry which is preliminary data.</text>
</comment>
<evidence type="ECO:0000256" key="1">
    <source>
        <dbReference type="ARBA" id="ARBA00006484"/>
    </source>
</evidence>
<keyword evidence="6" id="KW-1185">Reference proteome</keyword>
<gene>
    <name evidence="5" type="ORF">GTK09_07325</name>
</gene>
<reference evidence="5 6" key="1">
    <citation type="submission" date="2020-01" db="EMBL/GenBank/DDBJ databases">
        <title>Jiella pacifica sp. nov.</title>
        <authorList>
            <person name="Xue Z."/>
            <person name="Zhu S."/>
            <person name="Chen J."/>
            <person name="Yang J."/>
        </authorList>
    </citation>
    <scope>NUCLEOTIDE SEQUENCE [LARGE SCALE GENOMIC DNA]</scope>
    <source>
        <strain evidence="5 6">40Bstr34</strain>
    </source>
</reference>
<dbReference type="PRINTS" id="PR00080">
    <property type="entry name" value="SDRFAMILY"/>
</dbReference>
<dbReference type="AlphaFoldDB" id="A0A6N9T5M2"/>
<dbReference type="SUPFAM" id="SSF51735">
    <property type="entry name" value="NAD(P)-binding Rossmann-fold domains"/>
    <property type="match status" value="1"/>
</dbReference>
<evidence type="ECO:0000313" key="5">
    <source>
        <dbReference type="EMBL" id="NDW04238.1"/>
    </source>
</evidence>
<dbReference type="Pfam" id="PF00106">
    <property type="entry name" value="adh_short"/>
    <property type="match status" value="1"/>
</dbReference>
<dbReference type="InterPro" id="IPR057326">
    <property type="entry name" value="KR_dom"/>
</dbReference>
<evidence type="ECO:0000313" key="6">
    <source>
        <dbReference type="Proteomes" id="UP000469011"/>
    </source>
</evidence>
<sequence length="311" mass="31591">MAGERDAAVSTTDAVRLDGRVIVITGAGQGIGRAAALAMAKAGGDVVVNDVDGEAAAKVVAEIEALGGRAAPAVAAIGTAEAADLCVATALEAFGRLDVMACNAGILRDKVLWNTTDEDFDAVVATHLRGTFTCARAAARHFRAAGEGGRLILVSSMAGQRGNFGQTSYAAAKAGIAAFARTWSMELAKSGVTVNAIVPNAMTAMTATAPALKPYAEMMGRGESLPDKVRQDFGLGGPDDVAALFVYLASERSASVTGQAIGLGGDRLSLWAHPVEAAHAVMAGGWSAERIAEAVETDLAGAMQSVGIDFI</sequence>
<name>A0A6N9T5M2_9HYPH</name>
<dbReference type="PANTHER" id="PTHR45024:SF2">
    <property type="entry name" value="SCP2 DOMAIN-CONTAINING PROTEIN"/>
    <property type="match status" value="1"/>
</dbReference>
<feature type="domain" description="Ketoreductase" evidence="4">
    <location>
        <begin position="20"/>
        <end position="274"/>
    </location>
</feature>
<organism evidence="5 6">
    <name type="scientific">Jiella pacifica</name>
    <dbReference type="NCBI Taxonomy" id="2696469"/>
    <lineage>
        <taxon>Bacteria</taxon>
        <taxon>Pseudomonadati</taxon>
        <taxon>Pseudomonadota</taxon>
        <taxon>Alphaproteobacteria</taxon>
        <taxon>Hyphomicrobiales</taxon>
        <taxon>Aurantimonadaceae</taxon>
        <taxon>Jiella</taxon>
    </lineage>
</organism>
<evidence type="ECO:0000256" key="3">
    <source>
        <dbReference type="RuleBase" id="RU000363"/>
    </source>
</evidence>
<dbReference type="PANTHER" id="PTHR45024">
    <property type="entry name" value="DEHYDROGENASES, SHORT CHAIN"/>
    <property type="match status" value="1"/>
</dbReference>
<dbReference type="InterPro" id="IPR002347">
    <property type="entry name" value="SDR_fam"/>
</dbReference>
<protein>
    <submittedName>
        <fullName evidence="5">SDR family NAD(P)-dependent oxidoreductase</fullName>
    </submittedName>
</protein>
<proteinExistence type="inferred from homology"/>
<dbReference type="InterPro" id="IPR020904">
    <property type="entry name" value="Sc_DH/Rdtase_CS"/>
</dbReference>
<dbReference type="Gene3D" id="3.40.50.720">
    <property type="entry name" value="NAD(P)-binding Rossmann-like Domain"/>
    <property type="match status" value="1"/>
</dbReference>
<dbReference type="InterPro" id="IPR051687">
    <property type="entry name" value="Peroxisomal_Beta-Oxidation"/>
</dbReference>
<dbReference type="Proteomes" id="UP000469011">
    <property type="component" value="Unassembled WGS sequence"/>
</dbReference>
<evidence type="ECO:0000256" key="2">
    <source>
        <dbReference type="ARBA" id="ARBA00023002"/>
    </source>
</evidence>
<dbReference type="EMBL" id="JAAAMG010000004">
    <property type="protein sequence ID" value="NDW04238.1"/>
    <property type="molecule type" value="Genomic_DNA"/>
</dbReference>